<dbReference type="Proteomes" id="UP000501063">
    <property type="component" value="Plasmid pPniHBP1_1"/>
</dbReference>
<geneLocation type="plasmid" evidence="3">
    <name>ppnihbp1_1</name>
</geneLocation>
<dbReference type="AlphaFoldDB" id="A0A6G6J8Q0"/>
<evidence type="ECO:0000313" key="3">
    <source>
        <dbReference type="Proteomes" id="UP000501063"/>
    </source>
</evidence>
<gene>
    <name evidence="2" type="ORF">G5B91_35455</name>
</gene>
<sequence>MPLSATRPSSPETANSLDLASPKLTRQRRWIDDSRFRMRRIVVLRNQQKEIVGYRPMIQQGAKESRRDYYQTFKPTSEMTLEQALQAAMEWRDNIEKMLGIVPGNHSAAGINKPAACISLIVSQTPPYRAHWATNQTSDGNAKIRVSIGTRNYQEAYAETVSRLAQREGIAAPDIMPLAPPPKRDQYRRMVKAGLQDIPQPETTKSRRKPKA</sequence>
<dbReference type="RefSeq" id="WP_017519889.1">
    <property type="nucleotide sequence ID" value="NZ_CP049142.1"/>
</dbReference>
<keyword evidence="2" id="KW-0614">Plasmid</keyword>
<feature type="region of interest" description="Disordered" evidence="1">
    <location>
        <begin position="1"/>
        <end position="20"/>
    </location>
</feature>
<feature type="region of interest" description="Disordered" evidence="1">
    <location>
        <begin position="173"/>
        <end position="212"/>
    </location>
</feature>
<organism evidence="2 3">
    <name type="scientific">Pseudomonas nitroreducens</name>
    <dbReference type="NCBI Taxonomy" id="46680"/>
    <lineage>
        <taxon>Bacteria</taxon>
        <taxon>Pseudomonadati</taxon>
        <taxon>Pseudomonadota</taxon>
        <taxon>Gammaproteobacteria</taxon>
        <taxon>Pseudomonadales</taxon>
        <taxon>Pseudomonadaceae</taxon>
        <taxon>Pseudomonas</taxon>
    </lineage>
</organism>
<accession>A0A6G6J8Q0</accession>
<feature type="compositionally biased region" description="Polar residues" evidence="1">
    <location>
        <begin position="1"/>
        <end position="18"/>
    </location>
</feature>
<evidence type="ECO:0000256" key="1">
    <source>
        <dbReference type="SAM" id="MobiDB-lite"/>
    </source>
</evidence>
<evidence type="ECO:0000313" key="2">
    <source>
        <dbReference type="EMBL" id="QIE91624.1"/>
    </source>
</evidence>
<dbReference type="EMBL" id="CP049142">
    <property type="protein sequence ID" value="QIE91624.1"/>
    <property type="molecule type" value="Genomic_DNA"/>
</dbReference>
<protein>
    <submittedName>
        <fullName evidence="2">Uncharacterized protein</fullName>
    </submittedName>
</protein>
<dbReference type="KEGG" id="pnt:G5B91_35455"/>
<proteinExistence type="predicted"/>
<name>A0A6G6J8Q0_PSENT</name>
<reference evidence="2 3" key="1">
    <citation type="submission" date="2020-02" db="EMBL/GenBank/DDBJ databases">
        <title>Integrative conjugative elements (ICEs) and plasmids drive adaptation of Pseudomonas nitroreducens strain HBP1 to wastewater environment.</title>
        <authorList>
            <person name="Sentchilo V."/>
            <person name="Carraro N."/>
            <person name="Bertelli C."/>
            <person name="van der Meer J.R."/>
        </authorList>
    </citation>
    <scope>NUCLEOTIDE SEQUENCE [LARGE SCALE GENOMIC DNA]</scope>
    <source>
        <strain evidence="2 3">HBP1</strain>
        <plasmid evidence="3">ppnihbp1_1</plasmid>
    </source>
</reference>